<dbReference type="Gene3D" id="2.30.30.100">
    <property type="match status" value="1"/>
</dbReference>
<dbReference type="InterPro" id="IPR050914">
    <property type="entry name" value="snRNP_SmB/NAA38-like"/>
</dbReference>
<protein>
    <submittedName>
        <fullName evidence="4">Sm domain-containing protein</fullName>
    </submittedName>
</protein>
<feature type="domain" description="Sm" evidence="2">
    <location>
        <begin position="19"/>
        <end position="76"/>
    </location>
</feature>
<evidence type="ECO:0000259" key="2">
    <source>
        <dbReference type="Pfam" id="PF01423"/>
    </source>
</evidence>
<dbReference type="InterPro" id="IPR010920">
    <property type="entry name" value="LSM_dom_sf"/>
</dbReference>
<dbReference type="GO" id="GO:0031417">
    <property type="term" value="C:NatC complex"/>
    <property type="evidence" value="ECO:0007669"/>
    <property type="project" value="InterPro"/>
</dbReference>
<dbReference type="WBParaSite" id="jg1712">
    <property type="protein sequence ID" value="jg1712"/>
    <property type="gene ID" value="jg1712"/>
</dbReference>
<accession>A0A915D8D0</accession>
<evidence type="ECO:0000256" key="1">
    <source>
        <dbReference type="ARBA" id="ARBA00006850"/>
    </source>
</evidence>
<evidence type="ECO:0000313" key="4">
    <source>
        <dbReference type="WBParaSite" id="jg1712"/>
    </source>
</evidence>
<dbReference type="InterPro" id="IPR034110">
    <property type="entry name" value="LSMD1_Sm"/>
</dbReference>
<organism evidence="3 4">
    <name type="scientific">Ditylenchus dipsaci</name>
    <dbReference type="NCBI Taxonomy" id="166011"/>
    <lineage>
        <taxon>Eukaryota</taxon>
        <taxon>Metazoa</taxon>
        <taxon>Ecdysozoa</taxon>
        <taxon>Nematoda</taxon>
        <taxon>Chromadorea</taxon>
        <taxon>Rhabditida</taxon>
        <taxon>Tylenchina</taxon>
        <taxon>Tylenchomorpha</taxon>
        <taxon>Sphaerularioidea</taxon>
        <taxon>Anguinidae</taxon>
        <taxon>Anguininae</taxon>
        <taxon>Ditylenchus</taxon>
    </lineage>
</organism>
<dbReference type="PANTHER" id="PTHR10701">
    <property type="entry name" value="SMALL NUCLEAR RIBONUCLEOPROTEIN-ASSOCIATED PROTEIN B AND N"/>
    <property type="match status" value="1"/>
</dbReference>
<sequence length="97" mass="10625">MEAEAECSEEKSPPAVYKWINQTLRVDLTDGRVIVGTLVCTDSQPNLILVNSQEYWTAGKSTSPRCVGMVMIASRHIQKICHVMANLSYKKGGGDAP</sequence>
<proteinExistence type="inferred from homology"/>
<dbReference type="InterPro" id="IPR001163">
    <property type="entry name" value="Sm_dom_euk/arc"/>
</dbReference>
<keyword evidence="3" id="KW-1185">Reference proteome</keyword>
<name>A0A915D8D0_9BILA</name>
<comment type="similarity">
    <text evidence="1">Belongs to the snRNP Sm proteins family.</text>
</comment>
<dbReference type="Proteomes" id="UP000887574">
    <property type="component" value="Unplaced"/>
</dbReference>
<dbReference type="PANTHER" id="PTHR10701:SF5">
    <property type="entry name" value="N-ALPHA-ACETYLTRANSFERASE 38, NATC AUXILIARY SUBUNIT"/>
    <property type="match status" value="1"/>
</dbReference>
<dbReference type="CDD" id="cd06168">
    <property type="entry name" value="LSMD1"/>
    <property type="match status" value="1"/>
</dbReference>
<dbReference type="SUPFAM" id="SSF50182">
    <property type="entry name" value="Sm-like ribonucleoproteins"/>
    <property type="match status" value="1"/>
</dbReference>
<dbReference type="Pfam" id="PF01423">
    <property type="entry name" value="LSM"/>
    <property type="match status" value="1"/>
</dbReference>
<dbReference type="AlphaFoldDB" id="A0A915D8D0"/>
<reference evidence="4" key="1">
    <citation type="submission" date="2022-11" db="UniProtKB">
        <authorList>
            <consortium name="WormBaseParasite"/>
        </authorList>
    </citation>
    <scope>IDENTIFICATION</scope>
</reference>
<evidence type="ECO:0000313" key="3">
    <source>
        <dbReference type="Proteomes" id="UP000887574"/>
    </source>
</evidence>